<evidence type="ECO:0000259" key="14">
    <source>
        <dbReference type="PROSITE" id="PS50999"/>
    </source>
</evidence>
<dbReference type="InterPro" id="IPR008972">
    <property type="entry name" value="Cupredoxin"/>
</dbReference>
<keyword evidence="4" id="KW-0813">Transport</keyword>
<dbReference type="KEGG" id="fte:Fluta_1178"/>
<sequence length="429" mass="48908" precursor="true">MTKLIILIVIILGVIAIAQLVRMYELSSKLRNRREEDIPNRDNRMNATLLLVFMFAFFASVLYLFCEYGYTGRGEAATVHGAATDWLMDLNMWIIIGVFFITNGLLFGFAFKYVRKPGVKAYWFPHDNRLELAWTVVPAIVLAVIIILGLKSWNEQTAESPKQAIVVELFSKQFDWTVRMAGDDNTLGYFDYKLTNENNSLALMTTKTIQDAIDSMENSSTGIHALEAKLNNPKLMFIPEDHALMVKDLARKERMVRMLHQMKARHDSKLDARAMDDIVFNANDTLYLCKGKNYEFNFRSKDVIHSAYMPHFRSQMNTVPGQTTRFKFIPTITTKEMRGKMNNPKFNYILMCNKICGSSHYKMKLMVVVLDEPAYNKWYKKVSKLDPKAADLCKTFRNVYPVGKPKAVVADSTAVAAGMTVDTAAIATK</sequence>
<evidence type="ECO:0000256" key="3">
    <source>
        <dbReference type="ARBA" id="ARBA00012949"/>
    </source>
</evidence>
<dbReference type="PANTHER" id="PTHR22888">
    <property type="entry name" value="CYTOCHROME C OXIDASE, SUBUNIT II"/>
    <property type="match status" value="1"/>
</dbReference>
<proteinExistence type="inferred from homology"/>
<evidence type="ECO:0000256" key="9">
    <source>
        <dbReference type="ARBA" id="ARBA00022989"/>
    </source>
</evidence>
<dbReference type="HOGENOM" id="CLU_036876_4_1_10"/>
<reference evidence="16" key="2">
    <citation type="submission" date="2011-02" db="EMBL/GenBank/DDBJ databases">
        <title>The complete genome of Fluviicola taffensis DSM 16823.</title>
        <authorList>
            <consortium name="US DOE Joint Genome Institute (JGI-PGF)"/>
            <person name="Lucas S."/>
            <person name="Copeland A."/>
            <person name="Lapidus A."/>
            <person name="Bruce D."/>
            <person name="Goodwin L."/>
            <person name="Pitluck S."/>
            <person name="Kyrpides N."/>
            <person name="Mavromatis K."/>
            <person name="Ivanova N."/>
            <person name="Mikhailova N."/>
            <person name="Pagani I."/>
            <person name="Chertkov O."/>
            <person name="Detter J.C."/>
            <person name="Han C."/>
            <person name="Tapia R."/>
            <person name="Land M."/>
            <person name="Hauser L."/>
            <person name="Markowitz V."/>
            <person name="Cheng J.-F."/>
            <person name="Hugenholtz P."/>
            <person name="Woyke T."/>
            <person name="Wu D."/>
            <person name="Tindall B."/>
            <person name="Pomrenke H.G."/>
            <person name="Brambilla E."/>
            <person name="Klenk H.-P."/>
            <person name="Eisen J.A."/>
        </authorList>
    </citation>
    <scope>NUCLEOTIDE SEQUENCE [LARGE SCALE GENOMIC DNA]</scope>
    <source>
        <strain evidence="16">DSM 16823 / RW262 / RW262</strain>
    </source>
</reference>
<feature type="domain" description="Cytochrome oxidase subunit II copper A binding" evidence="13">
    <location>
        <begin position="162"/>
        <end position="381"/>
    </location>
</feature>
<gene>
    <name evidence="15" type="ordered locus">Fluta_1178</name>
</gene>
<evidence type="ECO:0000259" key="13">
    <source>
        <dbReference type="PROSITE" id="PS50857"/>
    </source>
</evidence>
<keyword evidence="10 12" id="KW-0472">Membrane</keyword>
<dbReference type="InterPro" id="IPR045187">
    <property type="entry name" value="CcO_II"/>
</dbReference>
<name>F2IB87_FLUTR</name>
<dbReference type="InterPro" id="IPR002429">
    <property type="entry name" value="CcO_II-like_C"/>
</dbReference>
<dbReference type="STRING" id="755732.Fluta_1178"/>
<dbReference type="PROSITE" id="PS50857">
    <property type="entry name" value="COX2_CUA"/>
    <property type="match status" value="1"/>
</dbReference>
<dbReference type="InterPro" id="IPR036257">
    <property type="entry name" value="Cyt_c_oxidase_su2_TM_sf"/>
</dbReference>
<comment type="similarity">
    <text evidence="2">Belongs to the cytochrome c oxidase subunit 2 family.</text>
</comment>
<organism evidence="15 16">
    <name type="scientific">Fluviicola taffensis (strain DSM 16823 / NCIMB 13979 / RW262)</name>
    <dbReference type="NCBI Taxonomy" id="755732"/>
    <lineage>
        <taxon>Bacteria</taxon>
        <taxon>Pseudomonadati</taxon>
        <taxon>Bacteroidota</taxon>
        <taxon>Flavobacteriia</taxon>
        <taxon>Flavobacteriales</taxon>
        <taxon>Crocinitomicaceae</taxon>
        <taxon>Fluviicola</taxon>
    </lineage>
</organism>
<dbReference type="Proteomes" id="UP000007463">
    <property type="component" value="Chromosome"/>
</dbReference>
<feature type="transmembrane region" description="Helical" evidence="12">
    <location>
        <begin position="6"/>
        <end position="24"/>
    </location>
</feature>
<keyword evidence="7" id="KW-1278">Translocase</keyword>
<dbReference type="AlphaFoldDB" id="F2IB87"/>
<dbReference type="GO" id="GO:0016020">
    <property type="term" value="C:membrane"/>
    <property type="evidence" value="ECO:0007669"/>
    <property type="project" value="UniProtKB-SubCell"/>
</dbReference>
<dbReference type="EC" id="7.1.1.9" evidence="3"/>
<evidence type="ECO:0000313" key="15">
    <source>
        <dbReference type="EMBL" id="AEA43173.1"/>
    </source>
</evidence>
<evidence type="ECO:0000256" key="12">
    <source>
        <dbReference type="SAM" id="Phobius"/>
    </source>
</evidence>
<feature type="transmembrane region" description="Helical" evidence="12">
    <location>
        <begin position="45"/>
        <end position="70"/>
    </location>
</feature>
<reference evidence="15 16" key="1">
    <citation type="journal article" date="2011" name="Stand. Genomic Sci.">
        <title>Complete genome sequence of the gliding freshwater bacterium Fluviicola taffensis type strain (RW262).</title>
        <authorList>
            <person name="Woyke T."/>
            <person name="Chertkov O."/>
            <person name="Lapidus A."/>
            <person name="Nolan M."/>
            <person name="Lucas S."/>
            <person name="Del Rio T.G."/>
            <person name="Tice H."/>
            <person name="Cheng J.F."/>
            <person name="Tapia R."/>
            <person name="Han C."/>
            <person name="Goodwin L."/>
            <person name="Pitluck S."/>
            <person name="Liolios K."/>
            <person name="Pagani I."/>
            <person name="Ivanova N."/>
            <person name="Huntemann M."/>
            <person name="Mavromatis K."/>
            <person name="Mikhailova N."/>
            <person name="Pati A."/>
            <person name="Chen A."/>
            <person name="Palaniappan K."/>
            <person name="Land M."/>
            <person name="Hauser L."/>
            <person name="Brambilla E.M."/>
            <person name="Rohde M."/>
            <person name="Mwirichia R."/>
            <person name="Sikorski J."/>
            <person name="Tindall B.J."/>
            <person name="Goker M."/>
            <person name="Bristow J."/>
            <person name="Eisen J.A."/>
            <person name="Markowitz V."/>
            <person name="Hugenholtz P."/>
            <person name="Klenk H.P."/>
            <person name="Kyrpides N.C."/>
        </authorList>
    </citation>
    <scope>NUCLEOTIDE SEQUENCE [LARGE SCALE GENOMIC DNA]</scope>
    <source>
        <strain evidence="16">DSM 16823 / RW262 / RW262</strain>
    </source>
</reference>
<dbReference type="EMBL" id="CP002542">
    <property type="protein sequence ID" value="AEA43173.1"/>
    <property type="molecule type" value="Genomic_DNA"/>
</dbReference>
<dbReference type="PANTHER" id="PTHR22888:SF9">
    <property type="entry name" value="CYTOCHROME C OXIDASE SUBUNIT 2"/>
    <property type="match status" value="1"/>
</dbReference>
<evidence type="ECO:0000256" key="1">
    <source>
        <dbReference type="ARBA" id="ARBA00004141"/>
    </source>
</evidence>
<dbReference type="Gene3D" id="1.10.287.90">
    <property type="match status" value="1"/>
</dbReference>
<dbReference type="Gene3D" id="2.60.40.420">
    <property type="entry name" value="Cupredoxins - blue copper proteins"/>
    <property type="match status" value="2"/>
</dbReference>
<dbReference type="Pfam" id="PF02790">
    <property type="entry name" value="COX2_TM"/>
    <property type="match status" value="1"/>
</dbReference>
<dbReference type="SUPFAM" id="SSF81464">
    <property type="entry name" value="Cytochrome c oxidase subunit II-like, transmembrane region"/>
    <property type="match status" value="1"/>
</dbReference>
<dbReference type="GO" id="GO:0005507">
    <property type="term" value="F:copper ion binding"/>
    <property type="evidence" value="ECO:0007669"/>
    <property type="project" value="InterPro"/>
</dbReference>
<dbReference type="SUPFAM" id="SSF49503">
    <property type="entry name" value="Cupredoxins"/>
    <property type="match status" value="1"/>
</dbReference>
<keyword evidence="5" id="KW-0679">Respiratory chain</keyword>
<dbReference type="OrthoDB" id="9781261at2"/>
<evidence type="ECO:0000256" key="11">
    <source>
        <dbReference type="ARBA" id="ARBA00031389"/>
    </source>
</evidence>
<keyword evidence="6 12" id="KW-0812">Transmembrane</keyword>
<dbReference type="InterPro" id="IPR011759">
    <property type="entry name" value="Cyt_c_oxidase_su2_TM_dom"/>
</dbReference>
<comment type="subcellular location">
    <subcellularLocation>
        <location evidence="1">Membrane</location>
        <topology evidence="1">Multi-pass membrane protein</topology>
    </subcellularLocation>
</comment>
<feature type="transmembrane region" description="Helical" evidence="12">
    <location>
        <begin position="90"/>
        <end position="111"/>
    </location>
</feature>
<dbReference type="GO" id="GO:0042773">
    <property type="term" value="P:ATP synthesis coupled electron transport"/>
    <property type="evidence" value="ECO:0007669"/>
    <property type="project" value="TreeGrafter"/>
</dbReference>
<evidence type="ECO:0000256" key="2">
    <source>
        <dbReference type="ARBA" id="ARBA00007866"/>
    </source>
</evidence>
<dbReference type="RefSeq" id="WP_013685945.1">
    <property type="nucleotide sequence ID" value="NC_015321.1"/>
</dbReference>
<dbReference type="eggNOG" id="COG1622">
    <property type="taxonomic scope" value="Bacteria"/>
</dbReference>
<evidence type="ECO:0000256" key="8">
    <source>
        <dbReference type="ARBA" id="ARBA00022982"/>
    </source>
</evidence>
<evidence type="ECO:0000256" key="10">
    <source>
        <dbReference type="ARBA" id="ARBA00023136"/>
    </source>
</evidence>
<feature type="domain" description="Cytochrome oxidase subunit II transmembrane region profile" evidence="14">
    <location>
        <begin position="65"/>
        <end position="160"/>
    </location>
</feature>
<evidence type="ECO:0000256" key="7">
    <source>
        <dbReference type="ARBA" id="ARBA00022967"/>
    </source>
</evidence>
<evidence type="ECO:0000256" key="5">
    <source>
        <dbReference type="ARBA" id="ARBA00022660"/>
    </source>
</evidence>
<evidence type="ECO:0000256" key="4">
    <source>
        <dbReference type="ARBA" id="ARBA00022448"/>
    </source>
</evidence>
<protein>
    <recommendedName>
        <fullName evidence="3">cytochrome-c oxidase</fullName>
        <ecNumber evidence="3">7.1.1.9</ecNumber>
    </recommendedName>
    <alternativeName>
        <fullName evidence="11">Cytochrome c oxidase polypeptide II</fullName>
    </alternativeName>
</protein>
<evidence type="ECO:0000313" key="16">
    <source>
        <dbReference type="Proteomes" id="UP000007463"/>
    </source>
</evidence>
<accession>F2IB87</accession>
<keyword evidence="16" id="KW-1185">Reference proteome</keyword>
<evidence type="ECO:0000256" key="6">
    <source>
        <dbReference type="ARBA" id="ARBA00022692"/>
    </source>
</evidence>
<keyword evidence="8" id="KW-0249">Electron transport</keyword>
<dbReference type="GO" id="GO:0004129">
    <property type="term" value="F:cytochrome-c oxidase activity"/>
    <property type="evidence" value="ECO:0007669"/>
    <property type="project" value="UniProtKB-EC"/>
</dbReference>
<dbReference type="PROSITE" id="PS50999">
    <property type="entry name" value="COX2_TM"/>
    <property type="match status" value="1"/>
</dbReference>
<feature type="transmembrane region" description="Helical" evidence="12">
    <location>
        <begin position="132"/>
        <end position="153"/>
    </location>
</feature>
<keyword evidence="9 12" id="KW-1133">Transmembrane helix</keyword>